<evidence type="ECO:0000259" key="1">
    <source>
        <dbReference type="Pfam" id="PF00092"/>
    </source>
</evidence>
<dbReference type="Gene3D" id="3.40.50.410">
    <property type="entry name" value="von Willebrand factor, type A domain"/>
    <property type="match status" value="1"/>
</dbReference>
<reference evidence="2 3" key="1">
    <citation type="journal article" date="2018" name="Gigascience">
        <title>Genomes of trombidid mites reveal novel predicted allergens and laterally-transferred genes associated with secondary metabolism.</title>
        <authorList>
            <person name="Dong X."/>
            <person name="Chaisiri K."/>
            <person name="Xia D."/>
            <person name="Armstrong S.D."/>
            <person name="Fang Y."/>
            <person name="Donnelly M.J."/>
            <person name="Kadowaki T."/>
            <person name="McGarry J.W."/>
            <person name="Darby A.C."/>
            <person name="Makepeace B.L."/>
        </authorList>
    </citation>
    <scope>NUCLEOTIDE SEQUENCE [LARGE SCALE GENOMIC DNA]</scope>
    <source>
        <strain evidence="2">UoL-UT</strain>
    </source>
</reference>
<dbReference type="InterPro" id="IPR036465">
    <property type="entry name" value="vWFA_dom_sf"/>
</dbReference>
<protein>
    <submittedName>
        <fullName evidence="2">Putative von Willebrand factor type A domain protein-like protein</fullName>
    </submittedName>
</protein>
<organism evidence="2 3">
    <name type="scientific">Leptotrombidium deliense</name>
    <dbReference type="NCBI Taxonomy" id="299467"/>
    <lineage>
        <taxon>Eukaryota</taxon>
        <taxon>Metazoa</taxon>
        <taxon>Ecdysozoa</taxon>
        <taxon>Arthropoda</taxon>
        <taxon>Chelicerata</taxon>
        <taxon>Arachnida</taxon>
        <taxon>Acari</taxon>
        <taxon>Acariformes</taxon>
        <taxon>Trombidiformes</taxon>
        <taxon>Prostigmata</taxon>
        <taxon>Anystina</taxon>
        <taxon>Parasitengona</taxon>
        <taxon>Trombiculoidea</taxon>
        <taxon>Trombiculidae</taxon>
        <taxon>Leptotrombidium</taxon>
    </lineage>
</organism>
<gene>
    <name evidence="2" type="ORF">B4U80_12300</name>
</gene>
<feature type="domain" description="VWFA" evidence="1">
    <location>
        <begin position="6"/>
        <end position="127"/>
    </location>
</feature>
<dbReference type="OrthoDB" id="6495157at2759"/>
<sequence>MVITAIVLDESESMTENREIAIKSFNRLLKNQQLVVPDTDDKFYLTIFNHKIRLVADGKQLSDVKRLKTSDYAPDGSTKLYDAIGRTMNRIEKHEKDNNILFIIITDGEDTSSKYFSKQQIFTMIKEKQKTPNWHFKYCGINSKSWRENANICDTVEWNDKKIDAAISQISTQMSTFRSSH</sequence>
<comment type="caution">
    <text evidence="2">The sequence shown here is derived from an EMBL/GenBank/DDBJ whole genome shotgun (WGS) entry which is preliminary data.</text>
</comment>
<dbReference type="Pfam" id="PF00092">
    <property type="entry name" value="VWA"/>
    <property type="match status" value="1"/>
</dbReference>
<keyword evidence="3" id="KW-1185">Reference proteome</keyword>
<name>A0A443RW89_9ACAR</name>
<dbReference type="GO" id="GO:0032991">
    <property type="term" value="C:protein-containing complex"/>
    <property type="evidence" value="ECO:0007669"/>
    <property type="project" value="UniProtKB-ARBA"/>
</dbReference>
<dbReference type="InterPro" id="IPR002035">
    <property type="entry name" value="VWF_A"/>
</dbReference>
<dbReference type="AlphaFoldDB" id="A0A443RW89"/>
<evidence type="ECO:0000313" key="2">
    <source>
        <dbReference type="EMBL" id="RWS19418.1"/>
    </source>
</evidence>
<proteinExistence type="predicted"/>
<accession>A0A443RW89</accession>
<dbReference type="CDD" id="cd00198">
    <property type="entry name" value="vWFA"/>
    <property type="match status" value="1"/>
</dbReference>
<dbReference type="VEuPathDB" id="VectorBase:LDEU012622"/>
<dbReference type="Proteomes" id="UP000288716">
    <property type="component" value="Unassembled WGS sequence"/>
</dbReference>
<dbReference type="EMBL" id="NCKV01026398">
    <property type="protein sequence ID" value="RWS19418.1"/>
    <property type="molecule type" value="Genomic_DNA"/>
</dbReference>
<evidence type="ECO:0000313" key="3">
    <source>
        <dbReference type="Proteomes" id="UP000288716"/>
    </source>
</evidence>
<dbReference type="SUPFAM" id="SSF53300">
    <property type="entry name" value="vWA-like"/>
    <property type="match status" value="1"/>
</dbReference>